<proteinExistence type="predicted"/>
<organism evidence="3 4">
    <name type="scientific">Costertonia aggregata</name>
    <dbReference type="NCBI Taxonomy" id="343403"/>
    <lineage>
        <taxon>Bacteria</taxon>
        <taxon>Pseudomonadati</taxon>
        <taxon>Bacteroidota</taxon>
        <taxon>Flavobacteriia</taxon>
        <taxon>Flavobacteriales</taxon>
        <taxon>Flavobacteriaceae</taxon>
        <taxon>Costertonia</taxon>
    </lineage>
</organism>
<feature type="transmembrane region" description="Helical" evidence="2">
    <location>
        <begin position="6"/>
        <end position="26"/>
    </location>
</feature>
<dbReference type="NCBIfam" id="TIGR00847">
    <property type="entry name" value="ccoS"/>
    <property type="match status" value="1"/>
</dbReference>
<feature type="compositionally biased region" description="Basic and acidic residues" evidence="1">
    <location>
        <begin position="56"/>
        <end position="67"/>
    </location>
</feature>
<reference evidence="3 4" key="1">
    <citation type="journal article" date="2006" name="Int. J. Syst. Evol. Microbiol.">
        <title>Costertonia aggregata gen. nov., sp. nov., a mesophilic marine bacterium of the family Flavobacteriaceae, isolated from a mature biofilm.</title>
        <authorList>
            <person name="Kwon K.K."/>
            <person name="Lee Y.K."/>
            <person name="Lee H.K."/>
        </authorList>
    </citation>
    <scope>NUCLEOTIDE SEQUENCE [LARGE SCALE GENOMIC DNA]</scope>
    <source>
        <strain evidence="3 4">KCCM 42265</strain>
    </source>
</reference>
<dbReference type="AlphaFoldDB" id="A0A7H9AR72"/>
<keyword evidence="4" id="KW-1185">Reference proteome</keyword>
<dbReference type="InterPro" id="IPR004714">
    <property type="entry name" value="Cyt_oxidase_maturation_cbb3"/>
</dbReference>
<evidence type="ECO:0000256" key="2">
    <source>
        <dbReference type="SAM" id="Phobius"/>
    </source>
</evidence>
<feature type="region of interest" description="Disordered" evidence="1">
    <location>
        <begin position="49"/>
        <end position="74"/>
    </location>
</feature>
<sequence length="74" mass="8308">MSVIYVLLTISIIIAVLFFGAFIVSVKSGQYDDSYTPSVRMLFEDELIKPSSSSSKDNKSKELKNKENQSNVKK</sequence>
<evidence type="ECO:0000313" key="3">
    <source>
        <dbReference type="EMBL" id="QLG45968.1"/>
    </source>
</evidence>
<keyword evidence="2" id="KW-1133">Transmembrane helix</keyword>
<name>A0A7H9AR72_9FLAO</name>
<evidence type="ECO:0000313" key="4">
    <source>
        <dbReference type="Proteomes" id="UP000509302"/>
    </source>
</evidence>
<protein>
    <submittedName>
        <fullName evidence="3">Cbb3-type cytochrome oxidase assembly protein CcoS</fullName>
    </submittedName>
</protein>
<dbReference type="PANTHER" id="PTHR41532">
    <property type="entry name" value="FIXS PROTEIN"/>
    <property type="match status" value="1"/>
</dbReference>
<dbReference type="PANTHER" id="PTHR41532:SF1">
    <property type="entry name" value="FIXS PROTEIN"/>
    <property type="match status" value="1"/>
</dbReference>
<accession>A0A7H9AR72</accession>
<dbReference type="Proteomes" id="UP000509302">
    <property type="component" value="Chromosome"/>
</dbReference>
<evidence type="ECO:0000256" key="1">
    <source>
        <dbReference type="SAM" id="MobiDB-lite"/>
    </source>
</evidence>
<dbReference type="Pfam" id="PF03597">
    <property type="entry name" value="FixS"/>
    <property type="match status" value="1"/>
</dbReference>
<keyword evidence="2" id="KW-0472">Membrane</keyword>
<dbReference type="KEGG" id="cagg:HYG79_11630"/>
<dbReference type="EMBL" id="CP058595">
    <property type="protein sequence ID" value="QLG45968.1"/>
    <property type="molecule type" value="Genomic_DNA"/>
</dbReference>
<keyword evidence="2" id="KW-0812">Transmembrane</keyword>
<dbReference type="RefSeq" id="WP_179242254.1">
    <property type="nucleotide sequence ID" value="NZ_CP058595.1"/>
</dbReference>
<gene>
    <name evidence="3" type="primary">ccoS</name>
    <name evidence="3" type="ORF">HYG79_11630</name>
</gene>